<dbReference type="Gene3D" id="3.80.10.10">
    <property type="entry name" value="Ribonuclease Inhibitor"/>
    <property type="match status" value="6"/>
</dbReference>
<dbReference type="SMART" id="SM00369">
    <property type="entry name" value="LRR_TYP"/>
    <property type="match status" value="15"/>
</dbReference>
<dbReference type="PRINTS" id="PR00019">
    <property type="entry name" value="LEURICHRPT"/>
</dbReference>
<evidence type="ECO:0000256" key="3">
    <source>
        <dbReference type="ARBA" id="ARBA00009592"/>
    </source>
</evidence>
<protein>
    <submittedName>
        <fullName evidence="15">Receptor-like protein 19</fullName>
    </submittedName>
</protein>
<dbReference type="PANTHER" id="PTHR46662:SF49">
    <property type="entry name" value="LRR RECEPTOR-LIKE KINASE"/>
    <property type="match status" value="1"/>
</dbReference>
<organism evidence="15 16">
    <name type="scientific">Glycine soja</name>
    <name type="common">Wild soybean</name>
    <dbReference type="NCBI Taxonomy" id="3848"/>
    <lineage>
        <taxon>Eukaryota</taxon>
        <taxon>Viridiplantae</taxon>
        <taxon>Streptophyta</taxon>
        <taxon>Embryophyta</taxon>
        <taxon>Tracheophyta</taxon>
        <taxon>Spermatophyta</taxon>
        <taxon>Magnoliopsida</taxon>
        <taxon>eudicotyledons</taxon>
        <taxon>Gunneridae</taxon>
        <taxon>Pentapetalae</taxon>
        <taxon>rosids</taxon>
        <taxon>fabids</taxon>
        <taxon>Fabales</taxon>
        <taxon>Fabaceae</taxon>
        <taxon>Papilionoideae</taxon>
        <taxon>50 kb inversion clade</taxon>
        <taxon>NPAAA clade</taxon>
        <taxon>indigoferoid/millettioid clade</taxon>
        <taxon>Phaseoleae</taxon>
        <taxon>Glycine</taxon>
        <taxon>Glycine subgen. Soja</taxon>
    </lineage>
</organism>
<comment type="caution">
    <text evidence="15">The sequence shown here is derived from an EMBL/GenBank/DDBJ whole genome shotgun (WGS) entry which is preliminary data.</text>
</comment>
<keyword evidence="9 12" id="KW-1133">Transmembrane helix</keyword>
<keyword evidence="16" id="KW-1185">Reference proteome</keyword>
<feature type="chain" id="PRO_5019485777" evidence="13">
    <location>
        <begin position="25"/>
        <end position="1108"/>
    </location>
</feature>
<evidence type="ECO:0000256" key="12">
    <source>
        <dbReference type="SAM" id="Phobius"/>
    </source>
</evidence>
<dbReference type="GO" id="GO:0006952">
    <property type="term" value="P:defense response"/>
    <property type="evidence" value="ECO:0007669"/>
    <property type="project" value="UniProtKB-ARBA"/>
</dbReference>
<comment type="similarity">
    <text evidence="3">Belongs to the RLP family.</text>
</comment>
<evidence type="ECO:0000256" key="4">
    <source>
        <dbReference type="ARBA" id="ARBA00022475"/>
    </source>
</evidence>
<dbReference type="SMART" id="SM00365">
    <property type="entry name" value="LRR_SD22"/>
    <property type="match status" value="10"/>
</dbReference>
<reference evidence="15 16" key="1">
    <citation type="submission" date="2018-09" db="EMBL/GenBank/DDBJ databases">
        <title>A high-quality reference genome of wild soybean provides a powerful tool to mine soybean genomes.</title>
        <authorList>
            <person name="Xie M."/>
            <person name="Chung C.Y.L."/>
            <person name="Li M.-W."/>
            <person name="Wong F.-L."/>
            <person name="Chan T.-F."/>
            <person name="Lam H.-M."/>
        </authorList>
    </citation>
    <scope>NUCLEOTIDE SEQUENCE [LARGE SCALE GENOMIC DNA]</scope>
    <source>
        <strain evidence="16">cv. W05</strain>
        <tissue evidence="15">Hypocotyl of etiolated seedlings</tissue>
    </source>
</reference>
<evidence type="ECO:0000256" key="9">
    <source>
        <dbReference type="ARBA" id="ARBA00022989"/>
    </source>
</evidence>
<evidence type="ECO:0000256" key="10">
    <source>
        <dbReference type="ARBA" id="ARBA00023136"/>
    </source>
</evidence>
<keyword evidence="10 12" id="KW-0472">Membrane</keyword>
<dbReference type="Pfam" id="PF08263">
    <property type="entry name" value="LRRNT_2"/>
    <property type="match status" value="1"/>
</dbReference>
<dbReference type="GO" id="GO:0005886">
    <property type="term" value="C:plasma membrane"/>
    <property type="evidence" value="ECO:0007669"/>
    <property type="project" value="UniProtKB-SubCell"/>
</dbReference>
<dbReference type="PANTHER" id="PTHR46662">
    <property type="entry name" value="DI-GLUCOSE BINDING PROTEIN WITH LEUCINE-RICH REPEAT DOMAIN-CONTAINING PROTEIN"/>
    <property type="match status" value="1"/>
</dbReference>
<evidence type="ECO:0000256" key="13">
    <source>
        <dbReference type="SAM" id="SignalP"/>
    </source>
</evidence>
<dbReference type="GO" id="GO:0009791">
    <property type="term" value="P:post-embryonic development"/>
    <property type="evidence" value="ECO:0007669"/>
    <property type="project" value="UniProtKB-ARBA"/>
</dbReference>
<dbReference type="AlphaFoldDB" id="A0A445GJN1"/>
<dbReference type="InterPro" id="IPR001611">
    <property type="entry name" value="Leu-rich_rpt"/>
</dbReference>
<dbReference type="InterPro" id="IPR032675">
    <property type="entry name" value="LRR_dom_sf"/>
</dbReference>
<feature type="signal peptide" evidence="13">
    <location>
        <begin position="1"/>
        <end position="24"/>
    </location>
</feature>
<dbReference type="PROSITE" id="PS51450">
    <property type="entry name" value="LRR"/>
    <property type="match status" value="1"/>
</dbReference>
<keyword evidence="7 13" id="KW-0732">Signal</keyword>
<keyword evidence="5" id="KW-0433">Leucine-rich repeat</keyword>
<sequence>MESWMWCFLLCSHLLILYFSPSHSLCHPHDTSALLHFKNSFIIYEHPYYDECDTAGYSSKTRTWENGTDCCSWAGVSCHPISGHVTELDLSCSGIVGNIDPNSTLFHLSHLHSLNLALNDFDESHLSSLFGGFVSLTHLNLSGSGFEGDIPSQISHLSKLVSLDLSYNMLKWKEDTWKRLLQNATVLRVLVFDYGTDMSSISIRTLNMSSSLVTLSLQDNGLRGNLTDGILCLPNLQHLDLSYNWALKGQLPEVSCRTTSLDFLDLSHCGFQGSIPPSFSNLIHLTSLDLSDNNLNGSIPPSFSNLIHLTSLDLSDNNLNGSIPPSFSNLIHLTSLDLSDNNLNGSIPPSFSNLIHLTSLYLSGNKLNGSIPSSLLTLTHLTSLYLSFNQLSGQIPDVFPQSNSFHELDLGYNKIEGELPSTLSNLQHLILLHLSHNKLEGSLPNNITGFSNLTSLWLNGNFLNGTIPSWCLSLPSLVELYLSGNQLSGHISAISSYSLETLSLSHNKLQGNIPESIFSLLNLTYLGLSSNNLSGSVKFHRFSKLQYLEELHLSWNDQLSLNFESNVNYNFSNLRLLNLSSMVLTEFPKLSGKVPILESLYLSNNKLKGRVPHWLHEISLYELDLSHNLLTQSLHQFSWNQQLGSLDLSFNSITGDFSSSICNASAIEILNLSHNKLTGTIPQCLANSSSLQVLDLQLNKLHGTLPSIFSKDCRLRTLDLNGNQLLEGFLPESLSNCIDLEVLDLGNNQIKDVFPHWLQTLPELKVLVLRANKLYGPIAGLKIKHGFPRLVIFDVSFNNFSGPIPKAYIQKFEAMKNVVIDTHLQYMEISIGAKMYSDSVTITTKAITMTMDKIPKGFVSIDLSKNGFQGEIPNAIGELHALKGMNLSHNRLIGPIPQSMGNLTNLESLDLSSNMVTGGIPTELTNLNFLEVLNLSNNHLAGEIPRGQQFSTFTNDSYEGNSGLCGLPLTIKCSKDPEQHSPTSTTLRREGGFGFGWKPVAIGYGCGMVFGVGMGCCVLLIGKPQWLVRMVGEECDVLSCSFDLFNTYNCGINWKSLQVLAHIRDLAPFRRCFTSLQRITDSLIRGRSTSDVQGKLRYSNYSLLHQAV</sequence>
<dbReference type="Pfam" id="PF13855">
    <property type="entry name" value="LRR_8"/>
    <property type="match status" value="3"/>
</dbReference>
<comment type="subcellular location">
    <subcellularLocation>
        <location evidence="2">Cell membrane</location>
    </subcellularLocation>
    <subcellularLocation>
        <location evidence="1">Membrane</location>
        <topology evidence="1">Single-pass membrane protein</topology>
    </subcellularLocation>
</comment>
<evidence type="ECO:0000256" key="8">
    <source>
        <dbReference type="ARBA" id="ARBA00022737"/>
    </source>
</evidence>
<evidence type="ECO:0000256" key="7">
    <source>
        <dbReference type="ARBA" id="ARBA00022729"/>
    </source>
</evidence>
<name>A0A445GJN1_GLYSO</name>
<keyword evidence="4" id="KW-1003">Cell membrane</keyword>
<keyword evidence="8" id="KW-0677">Repeat</keyword>
<evidence type="ECO:0000256" key="11">
    <source>
        <dbReference type="ARBA" id="ARBA00023180"/>
    </source>
</evidence>
<dbReference type="SUPFAM" id="SSF52047">
    <property type="entry name" value="RNI-like"/>
    <property type="match status" value="1"/>
</dbReference>
<accession>A0A445GJN1</accession>
<evidence type="ECO:0000256" key="6">
    <source>
        <dbReference type="ARBA" id="ARBA00022692"/>
    </source>
</evidence>
<dbReference type="InterPro" id="IPR003591">
    <property type="entry name" value="Leu-rich_rpt_typical-subtyp"/>
</dbReference>
<dbReference type="Proteomes" id="UP000289340">
    <property type="component" value="Chromosome 16"/>
</dbReference>
<dbReference type="FunFam" id="3.80.10.10:FF:000213">
    <property type="entry name" value="Tyrosine-sulfated glycopeptide receptor 1"/>
    <property type="match status" value="1"/>
</dbReference>
<dbReference type="EMBL" id="QZWG01000016">
    <property type="protein sequence ID" value="RZB61438.1"/>
    <property type="molecule type" value="Genomic_DNA"/>
</dbReference>
<evidence type="ECO:0000256" key="2">
    <source>
        <dbReference type="ARBA" id="ARBA00004236"/>
    </source>
</evidence>
<dbReference type="FunFam" id="3.80.10.10:FF:000095">
    <property type="entry name" value="LRR receptor-like serine/threonine-protein kinase GSO1"/>
    <property type="match status" value="1"/>
</dbReference>
<dbReference type="SUPFAM" id="SSF52058">
    <property type="entry name" value="L domain-like"/>
    <property type="match status" value="3"/>
</dbReference>
<evidence type="ECO:0000313" key="15">
    <source>
        <dbReference type="EMBL" id="RZB61438.1"/>
    </source>
</evidence>
<evidence type="ECO:0000313" key="16">
    <source>
        <dbReference type="Proteomes" id="UP000289340"/>
    </source>
</evidence>
<evidence type="ECO:0000256" key="1">
    <source>
        <dbReference type="ARBA" id="ARBA00004167"/>
    </source>
</evidence>
<evidence type="ECO:0000259" key="14">
    <source>
        <dbReference type="Pfam" id="PF08263"/>
    </source>
</evidence>
<dbReference type="FunFam" id="3.80.10.10:FF:000453">
    <property type="entry name" value="Leucine-rich receptor-like protein kinase family protein"/>
    <property type="match status" value="1"/>
</dbReference>
<feature type="transmembrane region" description="Helical" evidence="12">
    <location>
        <begin position="1001"/>
        <end position="1021"/>
    </location>
</feature>
<keyword evidence="11" id="KW-0325">Glycoprotein</keyword>
<dbReference type="Pfam" id="PF00560">
    <property type="entry name" value="LRR_1"/>
    <property type="match status" value="12"/>
</dbReference>
<dbReference type="GO" id="GO:0051707">
    <property type="term" value="P:response to other organism"/>
    <property type="evidence" value="ECO:0007669"/>
    <property type="project" value="UniProtKB-ARBA"/>
</dbReference>
<gene>
    <name evidence="15" type="ORF">D0Y65_043948</name>
</gene>
<dbReference type="InterPro" id="IPR013210">
    <property type="entry name" value="LRR_N_plant-typ"/>
</dbReference>
<feature type="domain" description="Leucine-rich repeat-containing N-terminal plant-type" evidence="14">
    <location>
        <begin position="27"/>
        <end position="78"/>
    </location>
</feature>
<keyword evidence="6 12" id="KW-0812">Transmembrane</keyword>
<keyword evidence="15" id="KW-0675">Receptor</keyword>
<evidence type="ECO:0000256" key="5">
    <source>
        <dbReference type="ARBA" id="ARBA00022614"/>
    </source>
</evidence>
<proteinExistence type="inferred from homology"/>